<evidence type="ECO:0000256" key="1">
    <source>
        <dbReference type="ARBA" id="ARBA00004651"/>
    </source>
</evidence>
<organism evidence="10 11">
    <name type="scientific">Paenibacillus chitinolyticus</name>
    <dbReference type="NCBI Taxonomy" id="79263"/>
    <lineage>
        <taxon>Bacteria</taxon>
        <taxon>Bacillati</taxon>
        <taxon>Bacillota</taxon>
        <taxon>Bacilli</taxon>
        <taxon>Bacillales</taxon>
        <taxon>Paenibacillaceae</taxon>
        <taxon>Paenibacillus</taxon>
    </lineage>
</organism>
<keyword evidence="5 7" id="KW-1133">Transmembrane helix</keyword>
<proteinExistence type="inferred from homology"/>
<dbReference type="PANTHER" id="PTHR30151:SF38">
    <property type="entry name" value="ALIPHATIC SULFONATES TRANSPORT PERMEASE PROTEIN SSUC-RELATED"/>
    <property type="match status" value="1"/>
</dbReference>
<dbReference type="Gene3D" id="1.10.3720.10">
    <property type="entry name" value="MetI-like"/>
    <property type="match status" value="1"/>
</dbReference>
<dbReference type="GO" id="GO:0042918">
    <property type="term" value="P:alkanesulfonate transmembrane transport"/>
    <property type="evidence" value="ECO:0007669"/>
    <property type="project" value="UniProtKB-ARBA"/>
</dbReference>
<feature type="domain" description="ABC transmembrane type-1" evidence="8">
    <location>
        <begin position="87"/>
        <end position="267"/>
    </location>
</feature>
<evidence type="ECO:0000256" key="6">
    <source>
        <dbReference type="ARBA" id="ARBA00023136"/>
    </source>
</evidence>
<comment type="similarity">
    <text evidence="7">Belongs to the binding-protein-dependent transport system permease family.</text>
</comment>
<dbReference type="CDD" id="cd06261">
    <property type="entry name" value="TM_PBP2"/>
    <property type="match status" value="1"/>
</dbReference>
<evidence type="ECO:0000256" key="3">
    <source>
        <dbReference type="ARBA" id="ARBA00022475"/>
    </source>
</evidence>
<evidence type="ECO:0000256" key="4">
    <source>
        <dbReference type="ARBA" id="ARBA00022692"/>
    </source>
</evidence>
<sequence length="283" mass="30859">MNGGGEALRRLTGTHEQPGSLRKYGQTLLKAKTGDFALGAVLPVLVLIVWQAAGDFGWISTFFLPTPLMIGAALRELAISGELTEHVGISLWRALTGFLLGGSLGLLFGLLTGYFRKAEQLLDPTLQMIRLVPHLAAAPLIILWFGFGETSKTLIIANGAFFPLYVHTYLGIRSVENKLFDVAKVLRFSPYKQLLRLIIPASLPNILLGLRLSLAVSWLGLVVAELIGSQSGIGFLINFAKQNSATEIIFVGVILFAVVGKLVDTFVRLLEAKLLRWRDSFEG</sequence>
<feature type="transmembrane region" description="Helical" evidence="7">
    <location>
        <begin position="218"/>
        <end position="237"/>
    </location>
</feature>
<name>A0A410WRG8_9BACL</name>
<accession>A0A410WRG8</accession>
<gene>
    <name evidence="9" type="ORF">M5X16_23935</name>
    <name evidence="10" type="ORF">PC41400_04695</name>
</gene>
<dbReference type="OrthoDB" id="9804353at2"/>
<dbReference type="Pfam" id="PF00528">
    <property type="entry name" value="BPD_transp_1"/>
    <property type="match status" value="1"/>
</dbReference>
<dbReference type="AlphaFoldDB" id="A0A410WRG8"/>
<evidence type="ECO:0000313" key="10">
    <source>
        <dbReference type="EMBL" id="QAV17019.1"/>
    </source>
</evidence>
<feature type="transmembrane region" description="Helical" evidence="7">
    <location>
        <begin position="249"/>
        <end position="270"/>
    </location>
</feature>
<dbReference type="InterPro" id="IPR000515">
    <property type="entry name" value="MetI-like"/>
</dbReference>
<keyword evidence="2 7" id="KW-0813">Transport</keyword>
<dbReference type="GO" id="GO:0005886">
    <property type="term" value="C:plasma membrane"/>
    <property type="evidence" value="ECO:0007669"/>
    <property type="project" value="UniProtKB-SubCell"/>
</dbReference>
<dbReference type="KEGG" id="pchi:PC41400_04695"/>
<evidence type="ECO:0000256" key="2">
    <source>
        <dbReference type="ARBA" id="ARBA00022448"/>
    </source>
</evidence>
<comment type="subcellular location">
    <subcellularLocation>
        <location evidence="1 7">Cell membrane</location>
        <topology evidence="1 7">Multi-pass membrane protein</topology>
    </subcellularLocation>
</comment>
<protein>
    <submittedName>
        <fullName evidence="10">ABC transporter permease</fullName>
    </submittedName>
</protein>
<keyword evidence="3" id="KW-1003">Cell membrane</keyword>
<reference evidence="9 12" key="2">
    <citation type="submission" date="2022-05" db="EMBL/GenBank/DDBJ databases">
        <title>Genome Sequencing of Bee-Associated Microbes.</title>
        <authorList>
            <person name="Dunlap C."/>
        </authorList>
    </citation>
    <scope>NUCLEOTIDE SEQUENCE [LARGE SCALE GENOMIC DNA]</scope>
    <source>
        <strain evidence="9 12">NRRL B-23120</strain>
    </source>
</reference>
<dbReference type="PANTHER" id="PTHR30151">
    <property type="entry name" value="ALKANE SULFONATE ABC TRANSPORTER-RELATED, MEMBRANE SUBUNIT"/>
    <property type="match status" value="1"/>
</dbReference>
<feature type="transmembrane region" description="Helical" evidence="7">
    <location>
        <begin position="91"/>
        <end position="115"/>
    </location>
</feature>
<dbReference type="GeneID" id="95374110"/>
<evidence type="ECO:0000259" key="8">
    <source>
        <dbReference type="PROSITE" id="PS50928"/>
    </source>
</evidence>
<evidence type="ECO:0000313" key="11">
    <source>
        <dbReference type="Proteomes" id="UP000288943"/>
    </source>
</evidence>
<feature type="transmembrane region" description="Helical" evidence="7">
    <location>
        <begin position="153"/>
        <end position="172"/>
    </location>
</feature>
<evidence type="ECO:0000256" key="5">
    <source>
        <dbReference type="ARBA" id="ARBA00022989"/>
    </source>
</evidence>
<keyword evidence="4 7" id="KW-0812">Transmembrane</keyword>
<dbReference type="Proteomes" id="UP000288943">
    <property type="component" value="Chromosome"/>
</dbReference>
<dbReference type="PROSITE" id="PS50928">
    <property type="entry name" value="ABC_TM1"/>
    <property type="match status" value="1"/>
</dbReference>
<evidence type="ECO:0000256" key="7">
    <source>
        <dbReference type="RuleBase" id="RU363032"/>
    </source>
</evidence>
<keyword evidence="6 7" id="KW-0472">Membrane</keyword>
<dbReference type="EMBL" id="JAMDMJ010000035">
    <property type="protein sequence ID" value="MCY9598811.1"/>
    <property type="molecule type" value="Genomic_DNA"/>
</dbReference>
<feature type="transmembrane region" description="Helical" evidence="7">
    <location>
        <begin position="36"/>
        <end position="59"/>
    </location>
</feature>
<evidence type="ECO:0000313" key="9">
    <source>
        <dbReference type="EMBL" id="MCY9598811.1"/>
    </source>
</evidence>
<reference evidence="10 11" key="1">
    <citation type="submission" date="2018-01" db="EMBL/GenBank/DDBJ databases">
        <title>The whole genome sequencing and assembly of Paenibacillus chitinolyticus KCCM 41400 strain.</title>
        <authorList>
            <person name="Kim J.-Y."/>
            <person name="Park M.-K."/>
            <person name="Lee Y.-J."/>
            <person name="Yi H."/>
            <person name="Bahn Y.-S."/>
            <person name="Kim J.F."/>
            <person name="Lee D.-W."/>
        </authorList>
    </citation>
    <scope>NUCLEOTIDE SEQUENCE [LARGE SCALE GENOMIC DNA]</scope>
    <source>
        <strain evidence="10 11">KCCM 41400</strain>
    </source>
</reference>
<dbReference type="RefSeq" id="WP_042234157.1">
    <property type="nucleotide sequence ID" value="NZ_CP026520.1"/>
</dbReference>
<dbReference type="EMBL" id="CP026520">
    <property type="protein sequence ID" value="QAV17019.1"/>
    <property type="molecule type" value="Genomic_DNA"/>
</dbReference>
<dbReference type="InterPro" id="IPR035906">
    <property type="entry name" value="MetI-like_sf"/>
</dbReference>
<dbReference type="SUPFAM" id="SSF161098">
    <property type="entry name" value="MetI-like"/>
    <property type="match status" value="1"/>
</dbReference>
<dbReference type="FunFam" id="1.10.3720.10:FF:000003">
    <property type="entry name" value="Aliphatic sulfonate ABC transporter permease"/>
    <property type="match status" value="1"/>
</dbReference>
<feature type="transmembrane region" description="Helical" evidence="7">
    <location>
        <begin position="127"/>
        <end position="147"/>
    </location>
</feature>
<dbReference type="Proteomes" id="UP001527202">
    <property type="component" value="Unassembled WGS sequence"/>
</dbReference>
<evidence type="ECO:0000313" key="12">
    <source>
        <dbReference type="Proteomes" id="UP001527202"/>
    </source>
</evidence>
<keyword evidence="12" id="KW-1185">Reference proteome</keyword>